<comment type="catalytic activity">
    <reaction evidence="8">
        <text>DNA(n) + a 2'-deoxyribonucleoside 5'-triphosphate = DNA(n+1) + diphosphate</text>
        <dbReference type="Rhea" id="RHEA:22508"/>
        <dbReference type="Rhea" id="RHEA-COMP:17339"/>
        <dbReference type="Rhea" id="RHEA-COMP:17340"/>
        <dbReference type="ChEBI" id="CHEBI:33019"/>
        <dbReference type="ChEBI" id="CHEBI:61560"/>
        <dbReference type="ChEBI" id="CHEBI:173112"/>
        <dbReference type="EC" id="2.7.7.7"/>
    </reaction>
</comment>
<dbReference type="PANTHER" id="PTHR34388">
    <property type="entry name" value="DNA POLYMERASE III SUBUNIT DELTA"/>
    <property type="match status" value="1"/>
</dbReference>
<evidence type="ECO:0000259" key="11">
    <source>
        <dbReference type="Pfam" id="PF14840"/>
    </source>
</evidence>
<evidence type="ECO:0000313" key="12">
    <source>
        <dbReference type="EMBL" id="MPV86470.1"/>
    </source>
</evidence>
<organism evidence="12 13">
    <name type="scientific">Ostreibacterium oceani</name>
    <dbReference type="NCBI Taxonomy" id="2654998"/>
    <lineage>
        <taxon>Bacteria</taxon>
        <taxon>Pseudomonadati</taxon>
        <taxon>Pseudomonadota</taxon>
        <taxon>Gammaproteobacteria</taxon>
        <taxon>Cardiobacteriales</taxon>
        <taxon>Ostreibacteriaceae</taxon>
        <taxon>Ostreibacterium</taxon>
    </lineage>
</organism>
<dbReference type="SUPFAM" id="SSF48019">
    <property type="entry name" value="post-AAA+ oligomerization domain-like"/>
    <property type="match status" value="1"/>
</dbReference>
<dbReference type="Gene3D" id="1.10.8.60">
    <property type="match status" value="1"/>
</dbReference>
<dbReference type="InParanoid" id="A0A6N7EY50"/>
<sequence>MPDSQVFNTQLIECVNHAKQYELKPRYLFYGKSAFLSDESAQLLVNNAKSQGYTHREIFYIDARGKLAPIRDSLQSPGLFDPLKIIEIRLETTKPTKAIGEGLIDLAQRLQDTPQRQILIIQAGEIDSNTLKTAWFKSLAGGCETVVSQAVYATDLPNWINRRAKLVGLTLTSDAVRKIVNFSQGNILLTAQMLSQLSHGEYNHPLTETIIDDLFSAHPIFNVNDLVYALFMRQPTAINIVEKLKTENVSLVLIVATLYREFELIEQLLRTNLSFAKACQHYRIWATRQKLYQQALQRFSSATVCALLQQLSRLDRMNKGQEKGNGWLVLQHMATTVVCHKA</sequence>
<evidence type="ECO:0000256" key="2">
    <source>
        <dbReference type="ARBA" id="ARBA00017703"/>
    </source>
</evidence>
<dbReference type="GO" id="GO:0003677">
    <property type="term" value="F:DNA binding"/>
    <property type="evidence" value="ECO:0007669"/>
    <property type="project" value="InterPro"/>
</dbReference>
<evidence type="ECO:0000256" key="1">
    <source>
        <dbReference type="ARBA" id="ARBA00012417"/>
    </source>
</evidence>
<gene>
    <name evidence="12" type="primary">holA</name>
    <name evidence="12" type="ORF">GCU85_06965</name>
</gene>
<dbReference type="SUPFAM" id="SSF52540">
    <property type="entry name" value="P-loop containing nucleoside triphosphate hydrolases"/>
    <property type="match status" value="1"/>
</dbReference>
<dbReference type="InterPro" id="IPR027417">
    <property type="entry name" value="P-loop_NTPase"/>
</dbReference>
<name>A0A6N7EY50_9GAMM</name>
<dbReference type="FunCoup" id="A0A6N7EY50">
    <property type="interactions" value="142"/>
</dbReference>
<feature type="domain" description="DNA polymerase III delta N-terminal" evidence="10">
    <location>
        <begin position="27"/>
        <end position="140"/>
    </location>
</feature>
<dbReference type="InterPro" id="IPR005790">
    <property type="entry name" value="DNA_polIII_delta"/>
</dbReference>
<protein>
    <recommendedName>
        <fullName evidence="2 9">DNA polymerase III subunit delta</fullName>
        <ecNumber evidence="1 9">2.7.7.7</ecNumber>
    </recommendedName>
</protein>
<comment type="similarity">
    <text evidence="7">Belongs to the DNA polymerase HolA subunit family.</text>
</comment>
<evidence type="ECO:0000313" key="13">
    <source>
        <dbReference type="Proteomes" id="UP000471298"/>
    </source>
</evidence>
<keyword evidence="4 12" id="KW-0548">Nucleotidyltransferase</keyword>
<keyword evidence="5" id="KW-0235">DNA replication</keyword>
<keyword evidence="3 12" id="KW-0808">Transferase</keyword>
<dbReference type="AlphaFoldDB" id="A0A6N7EY50"/>
<dbReference type="RefSeq" id="WP_152810463.1">
    <property type="nucleotide sequence ID" value="NZ_WHNW01000007.1"/>
</dbReference>
<evidence type="ECO:0000256" key="4">
    <source>
        <dbReference type="ARBA" id="ARBA00022695"/>
    </source>
</evidence>
<reference evidence="12 13" key="1">
    <citation type="submission" date="2019-10" db="EMBL/GenBank/DDBJ databases">
        <title>Cardiobacteriales fam. a chemoheterotrophic member of the order Cardiobacteriales, and proposal of Cardiobacteriales fam. nov.</title>
        <authorList>
            <person name="Wang C."/>
        </authorList>
    </citation>
    <scope>NUCLEOTIDE SEQUENCE [LARGE SCALE GENOMIC DNA]</scope>
    <source>
        <strain evidence="12 13">ML27</strain>
    </source>
</reference>
<evidence type="ECO:0000256" key="8">
    <source>
        <dbReference type="ARBA" id="ARBA00049244"/>
    </source>
</evidence>
<proteinExistence type="inferred from homology"/>
<dbReference type="GO" id="GO:0009360">
    <property type="term" value="C:DNA polymerase III complex"/>
    <property type="evidence" value="ECO:0007669"/>
    <property type="project" value="UniProtKB-UniRule"/>
</dbReference>
<dbReference type="GO" id="GO:0003887">
    <property type="term" value="F:DNA-directed DNA polymerase activity"/>
    <property type="evidence" value="ECO:0007669"/>
    <property type="project" value="UniProtKB-UniRule"/>
</dbReference>
<evidence type="ECO:0000256" key="9">
    <source>
        <dbReference type="NCBIfam" id="TIGR01128"/>
    </source>
</evidence>
<dbReference type="GO" id="GO:0006261">
    <property type="term" value="P:DNA-templated DNA replication"/>
    <property type="evidence" value="ECO:0007669"/>
    <property type="project" value="TreeGrafter"/>
</dbReference>
<dbReference type="InterPro" id="IPR008921">
    <property type="entry name" value="DNA_pol3_clamp-load_cplx_C"/>
</dbReference>
<evidence type="ECO:0000256" key="3">
    <source>
        <dbReference type="ARBA" id="ARBA00022679"/>
    </source>
</evidence>
<dbReference type="Pfam" id="PF06144">
    <property type="entry name" value="DNA_pol3_delta"/>
    <property type="match status" value="1"/>
</dbReference>
<dbReference type="Pfam" id="PF14840">
    <property type="entry name" value="DNA_pol3_delt_C"/>
    <property type="match status" value="1"/>
</dbReference>
<dbReference type="InterPro" id="IPR032780">
    <property type="entry name" value="DNA_pol3_delt_C"/>
</dbReference>
<evidence type="ECO:0000256" key="5">
    <source>
        <dbReference type="ARBA" id="ARBA00022705"/>
    </source>
</evidence>
<dbReference type="Gene3D" id="3.40.50.300">
    <property type="entry name" value="P-loop containing nucleotide triphosphate hydrolases"/>
    <property type="match status" value="1"/>
</dbReference>
<dbReference type="EMBL" id="WHNW01000007">
    <property type="protein sequence ID" value="MPV86470.1"/>
    <property type="molecule type" value="Genomic_DNA"/>
</dbReference>
<dbReference type="NCBIfam" id="TIGR01128">
    <property type="entry name" value="holA"/>
    <property type="match status" value="1"/>
</dbReference>
<evidence type="ECO:0000256" key="6">
    <source>
        <dbReference type="ARBA" id="ARBA00022932"/>
    </source>
</evidence>
<accession>A0A6N7EY50</accession>
<evidence type="ECO:0000256" key="7">
    <source>
        <dbReference type="ARBA" id="ARBA00034754"/>
    </source>
</evidence>
<dbReference type="Proteomes" id="UP000471298">
    <property type="component" value="Unassembled WGS sequence"/>
</dbReference>
<feature type="domain" description="DNA polymerase III subunit delta C-terminal" evidence="11">
    <location>
        <begin position="234"/>
        <end position="342"/>
    </location>
</feature>
<evidence type="ECO:0000259" key="10">
    <source>
        <dbReference type="Pfam" id="PF06144"/>
    </source>
</evidence>
<dbReference type="InterPro" id="IPR010372">
    <property type="entry name" value="DNA_pol3_delta_N"/>
</dbReference>
<dbReference type="EC" id="2.7.7.7" evidence="1 9"/>
<keyword evidence="6" id="KW-0239">DNA-directed DNA polymerase</keyword>
<dbReference type="PANTHER" id="PTHR34388:SF1">
    <property type="entry name" value="DNA POLYMERASE III SUBUNIT DELTA"/>
    <property type="match status" value="1"/>
</dbReference>
<dbReference type="Gene3D" id="1.20.272.10">
    <property type="match status" value="1"/>
</dbReference>
<comment type="caution">
    <text evidence="12">The sequence shown here is derived from an EMBL/GenBank/DDBJ whole genome shotgun (WGS) entry which is preliminary data.</text>
</comment>
<keyword evidence="13" id="KW-1185">Reference proteome</keyword>